<dbReference type="RefSeq" id="WP_144973699.1">
    <property type="nucleotide sequence ID" value="NZ_CP036289.1"/>
</dbReference>
<evidence type="ECO:0000256" key="1">
    <source>
        <dbReference type="PROSITE-ProRule" id="PRU00325"/>
    </source>
</evidence>
<protein>
    <recommendedName>
        <fullName evidence="6">SWIM-type domain-containing protein</fullName>
    </recommendedName>
</protein>
<dbReference type="InterPro" id="IPR007527">
    <property type="entry name" value="Znf_SWIM"/>
</dbReference>
<dbReference type="Proteomes" id="UP000318626">
    <property type="component" value="Chromosome"/>
</dbReference>
<feature type="domain" description="SWIM-type" evidence="3">
    <location>
        <begin position="55"/>
        <end position="91"/>
    </location>
</feature>
<organism evidence="4 5">
    <name type="scientific">Bremerella volcania</name>
    <dbReference type="NCBI Taxonomy" id="2527984"/>
    <lineage>
        <taxon>Bacteria</taxon>
        <taxon>Pseudomonadati</taxon>
        <taxon>Planctomycetota</taxon>
        <taxon>Planctomycetia</taxon>
        <taxon>Pirellulales</taxon>
        <taxon>Pirellulaceae</taxon>
        <taxon>Bremerella</taxon>
    </lineage>
</organism>
<keyword evidence="1" id="KW-0479">Metal-binding</keyword>
<keyword evidence="5" id="KW-1185">Reference proteome</keyword>
<evidence type="ECO:0008006" key="6">
    <source>
        <dbReference type="Google" id="ProtNLM"/>
    </source>
</evidence>
<dbReference type="PROSITE" id="PS50042">
    <property type="entry name" value="CNMP_BINDING_3"/>
    <property type="match status" value="1"/>
</dbReference>
<feature type="domain" description="Cyclic nucleotide-binding" evidence="2">
    <location>
        <begin position="376"/>
        <end position="480"/>
    </location>
</feature>
<evidence type="ECO:0000259" key="3">
    <source>
        <dbReference type="PROSITE" id="PS50966"/>
    </source>
</evidence>
<evidence type="ECO:0000313" key="4">
    <source>
        <dbReference type="EMBL" id="QDU75952.1"/>
    </source>
</evidence>
<evidence type="ECO:0000313" key="5">
    <source>
        <dbReference type="Proteomes" id="UP000318626"/>
    </source>
</evidence>
<dbReference type="KEGG" id="bvo:Pan97_29960"/>
<gene>
    <name evidence="4" type="ORF">Pan97_29960</name>
</gene>
<dbReference type="OrthoDB" id="9816340at2"/>
<dbReference type="InterPro" id="IPR000595">
    <property type="entry name" value="cNMP-bd_dom"/>
</dbReference>
<keyword evidence="1" id="KW-0863">Zinc-finger</keyword>
<dbReference type="PROSITE" id="PS50966">
    <property type="entry name" value="ZF_SWIM"/>
    <property type="match status" value="1"/>
</dbReference>
<evidence type="ECO:0000259" key="2">
    <source>
        <dbReference type="PROSITE" id="PS50042"/>
    </source>
</evidence>
<name>A0A518C9Q8_9BACT</name>
<keyword evidence="1" id="KW-0862">Zinc</keyword>
<dbReference type="AlphaFoldDB" id="A0A518C9Q8"/>
<dbReference type="Pfam" id="PF04434">
    <property type="entry name" value="SWIM"/>
    <property type="match status" value="1"/>
</dbReference>
<sequence>MISIDEDFIAAAAPNAAAAKNGRGLVLKNKFIALHHSDDKSLLFGECQGSGKTPYLCSADFTNPQSVTYRCSCPSRQFPCKHSLGLLYAYVEGKSFTPSEVPESLQEKREKAAARAEKKKVDAAKPRKVNKSALAKKIKAQLDGLDLLEKLTFDLVRLGIGNMNAKSASEIEKQAKLLGNAYLPGAQSALHDYTKLFFDEEEVKTTAAQEAVYSEALDQLGRLHSLVKQGRSYLQNRLDDPELAPETETSIAAWLGHAWQLRELKDAGLVQSDVQLVQLAFNSYDDVARREWVDTGTWMNLSTGAIQLTQNYRPYSAAKHIKAEDSFFQVAQVSELCVYPGDVNPRIRWEGMTMRPLEANDFKRIRSFAHDSFAEVIKQVKNQLKSPLADKLPVYALNFDRIGRVGDQLVVQDSQGQRLVLTEVGLAEEPSTCNLLPLLPSSRLAGQILIARFRHDLDTRKLQVKPLSIVTSTSIDRLTY</sequence>
<accession>A0A518C9Q8</accession>
<dbReference type="GO" id="GO:0008270">
    <property type="term" value="F:zinc ion binding"/>
    <property type="evidence" value="ECO:0007669"/>
    <property type="project" value="UniProtKB-KW"/>
</dbReference>
<dbReference type="EMBL" id="CP036289">
    <property type="protein sequence ID" value="QDU75952.1"/>
    <property type="molecule type" value="Genomic_DNA"/>
</dbReference>
<reference evidence="5" key="1">
    <citation type="submission" date="2019-02" db="EMBL/GenBank/DDBJ databases">
        <title>Deep-cultivation of Planctomycetes and their phenomic and genomic characterization uncovers novel biology.</title>
        <authorList>
            <person name="Wiegand S."/>
            <person name="Jogler M."/>
            <person name="Boedeker C."/>
            <person name="Pinto D."/>
            <person name="Vollmers J."/>
            <person name="Rivas-Marin E."/>
            <person name="Kohn T."/>
            <person name="Peeters S.H."/>
            <person name="Heuer A."/>
            <person name="Rast P."/>
            <person name="Oberbeckmann S."/>
            <person name="Bunk B."/>
            <person name="Jeske O."/>
            <person name="Meyerdierks A."/>
            <person name="Storesund J.E."/>
            <person name="Kallscheuer N."/>
            <person name="Luecker S."/>
            <person name="Lage O.M."/>
            <person name="Pohl T."/>
            <person name="Merkel B.J."/>
            <person name="Hornburger P."/>
            <person name="Mueller R.-W."/>
            <person name="Bruemmer F."/>
            <person name="Labrenz M."/>
            <person name="Spormann A.M."/>
            <person name="Op den Camp H."/>
            <person name="Overmann J."/>
            <person name="Amann R."/>
            <person name="Jetten M.S.M."/>
            <person name="Mascher T."/>
            <person name="Medema M.H."/>
            <person name="Devos D.P."/>
            <person name="Kaster A.-K."/>
            <person name="Ovreas L."/>
            <person name="Rohde M."/>
            <person name="Galperin M.Y."/>
            <person name="Jogler C."/>
        </authorList>
    </citation>
    <scope>NUCLEOTIDE SEQUENCE [LARGE SCALE GENOMIC DNA]</scope>
    <source>
        <strain evidence="5">Pan97</strain>
    </source>
</reference>
<proteinExistence type="predicted"/>